<sequence length="41" mass="4659">MEASEKSTRSKVHLSQFPHVKLQCEKSQSVKRESITTTPSK</sequence>
<feature type="region of interest" description="Disordered" evidence="1">
    <location>
        <begin position="1"/>
        <end position="41"/>
    </location>
</feature>
<name>A0ABM9XL06_9CORY</name>
<evidence type="ECO:0000313" key="2">
    <source>
        <dbReference type="EMBL" id="EEI61837.1"/>
    </source>
</evidence>
<gene>
    <name evidence="2" type="ORF">HMPREF0293_2679</name>
</gene>
<evidence type="ECO:0000256" key="1">
    <source>
        <dbReference type="SAM" id="MobiDB-lite"/>
    </source>
</evidence>
<feature type="compositionally biased region" description="Basic and acidic residues" evidence="1">
    <location>
        <begin position="22"/>
        <end position="34"/>
    </location>
</feature>
<dbReference type="Proteomes" id="UP000006237">
    <property type="component" value="Unassembled WGS sequence"/>
</dbReference>
<evidence type="ECO:0000313" key="3">
    <source>
        <dbReference type="Proteomes" id="UP000006237"/>
    </source>
</evidence>
<organism evidence="2 3">
    <name type="scientific">Corynebacterium glucuronolyticum ATCC 51866</name>
    <dbReference type="NCBI Taxonomy" id="548478"/>
    <lineage>
        <taxon>Bacteria</taxon>
        <taxon>Bacillati</taxon>
        <taxon>Actinomycetota</taxon>
        <taxon>Actinomycetes</taxon>
        <taxon>Mycobacteriales</taxon>
        <taxon>Corynebacteriaceae</taxon>
        <taxon>Corynebacterium</taxon>
    </lineage>
</organism>
<protein>
    <submittedName>
        <fullName evidence="2">Uncharacterized protein</fullName>
    </submittedName>
</protein>
<accession>A0ABM9XL06</accession>
<comment type="caution">
    <text evidence="2">The sequence shown here is derived from an EMBL/GenBank/DDBJ whole genome shotgun (WGS) entry which is preliminary data.</text>
</comment>
<proteinExistence type="predicted"/>
<reference evidence="2 3" key="1">
    <citation type="submission" date="2009-01" db="EMBL/GenBank/DDBJ databases">
        <authorList>
            <person name="Qin X."/>
            <person name="Bachman B."/>
            <person name="Battles P."/>
            <person name="Bell A."/>
            <person name="Bess C."/>
            <person name="Bickham C."/>
            <person name="Chaboub L."/>
            <person name="Chen D."/>
            <person name="Coyle M."/>
            <person name="Deiros D.R."/>
            <person name="Dinh H."/>
            <person name="Forbes L."/>
            <person name="Fowler G."/>
            <person name="Francisco L."/>
            <person name="Fu Q."/>
            <person name="Gubbala S."/>
            <person name="Hale W."/>
            <person name="Han Y."/>
            <person name="Hemphill L."/>
            <person name="Highlander S.K."/>
            <person name="Hirani K."/>
            <person name="Hogues M."/>
            <person name="Jackson L."/>
            <person name="Jakkamsetti A."/>
            <person name="Javaid M."/>
            <person name="Jiang H."/>
            <person name="Korchina V."/>
            <person name="Kovar C."/>
            <person name="Lara F."/>
            <person name="Lee S."/>
            <person name="Mata R."/>
            <person name="Mathew T."/>
            <person name="Moen C."/>
            <person name="Morales K."/>
            <person name="Munidasa M."/>
            <person name="Nazareth L."/>
            <person name="Ngo R."/>
            <person name="Nguyen L."/>
            <person name="Okwuonu G."/>
            <person name="Ongeri F."/>
            <person name="Patil S."/>
            <person name="Petrosino J."/>
            <person name="Pham C."/>
            <person name="Pham P."/>
            <person name="Pu L.-L."/>
            <person name="Puazo M."/>
            <person name="Raj R."/>
            <person name="Reid J."/>
            <person name="Rouhana J."/>
            <person name="Saada N."/>
            <person name="Shang Y."/>
            <person name="Simmons D."/>
            <person name="Thornton R."/>
            <person name="Warren J."/>
            <person name="Weissenberger G."/>
            <person name="Zhang J."/>
            <person name="Zhang L."/>
            <person name="Zhou C."/>
            <person name="Zhu D."/>
            <person name="Muzny D."/>
            <person name="Worley K."/>
            <person name="Gibbs R."/>
        </authorList>
    </citation>
    <scope>NUCLEOTIDE SEQUENCE [LARGE SCALE GENOMIC DNA]</scope>
    <source>
        <strain evidence="2 3">ATCC 51866</strain>
    </source>
</reference>
<keyword evidence="3" id="KW-1185">Reference proteome</keyword>
<dbReference type="EMBL" id="ACHF01000127">
    <property type="protein sequence ID" value="EEI61837.1"/>
    <property type="molecule type" value="Genomic_DNA"/>
</dbReference>